<accession>A0A2P5BH73</accession>
<dbReference type="OrthoDB" id="10346220at2759"/>
<reference evidence="2" key="1">
    <citation type="submission" date="2016-06" db="EMBL/GenBank/DDBJ databases">
        <title>Parallel loss of symbiosis genes in relatives of nitrogen-fixing non-legume Parasponia.</title>
        <authorList>
            <person name="Van Velzen R."/>
            <person name="Holmer R."/>
            <person name="Bu F."/>
            <person name="Rutten L."/>
            <person name="Van Zeijl A."/>
            <person name="Liu W."/>
            <person name="Santuari L."/>
            <person name="Cao Q."/>
            <person name="Sharma T."/>
            <person name="Shen D."/>
            <person name="Roswanjaya Y."/>
            <person name="Wardhani T."/>
            <person name="Kalhor M.S."/>
            <person name="Jansen J."/>
            <person name="Van den Hoogen J."/>
            <person name="Gungor B."/>
            <person name="Hartog M."/>
            <person name="Hontelez J."/>
            <person name="Verver J."/>
            <person name="Yang W.-C."/>
            <person name="Schijlen E."/>
            <person name="Repin R."/>
            <person name="Schilthuizen M."/>
            <person name="Schranz E."/>
            <person name="Heidstra R."/>
            <person name="Miyata K."/>
            <person name="Fedorova E."/>
            <person name="Kohlen W."/>
            <person name="Bisseling T."/>
            <person name="Smit S."/>
            <person name="Geurts R."/>
        </authorList>
    </citation>
    <scope>NUCLEOTIDE SEQUENCE [LARGE SCALE GENOMIC DNA]</scope>
    <source>
        <strain evidence="2">cv. WU1-14</strain>
    </source>
</reference>
<organism evidence="1 2">
    <name type="scientific">Parasponia andersonii</name>
    <name type="common">Sponia andersonii</name>
    <dbReference type="NCBI Taxonomy" id="3476"/>
    <lineage>
        <taxon>Eukaryota</taxon>
        <taxon>Viridiplantae</taxon>
        <taxon>Streptophyta</taxon>
        <taxon>Embryophyta</taxon>
        <taxon>Tracheophyta</taxon>
        <taxon>Spermatophyta</taxon>
        <taxon>Magnoliopsida</taxon>
        <taxon>eudicotyledons</taxon>
        <taxon>Gunneridae</taxon>
        <taxon>Pentapetalae</taxon>
        <taxon>rosids</taxon>
        <taxon>fabids</taxon>
        <taxon>Rosales</taxon>
        <taxon>Cannabaceae</taxon>
        <taxon>Parasponia</taxon>
    </lineage>
</organism>
<evidence type="ECO:0000313" key="1">
    <source>
        <dbReference type="EMBL" id="PON48161.1"/>
    </source>
</evidence>
<dbReference type="Proteomes" id="UP000237105">
    <property type="component" value="Unassembled WGS sequence"/>
</dbReference>
<comment type="caution">
    <text evidence="1">The sequence shown here is derived from an EMBL/GenBank/DDBJ whole genome shotgun (WGS) entry which is preliminary data.</text>
</comment>
<protein>
    <submittedName>
        <fullName evidence="1">Uncharacterized protein</fullName>
    </submittedName>
</protein>
<proteinExistence type="predicted"/>
<dbReference type="AlphaFoldDB" id="A0A2P5BH73"/>
<keyword evidence="2" id="KW-1185">Reference proteome</keyword>
<evidence type="ECO:0000313" key="2">
    <source>
        <dbReference type="Proteomes" id="UP000237105"/>
    </source>
</evidence>
<gene>
    <name evidence="1" type="ORF">PanWU01x14_239490</name>
</gene>
<name>A0A2P5BH73_PARAD</name>
<dbReference type="EMBL" id="JXTB01000281">
    <property type="protein sequence ID" value="PON48161.1"/>
    <property type="molecule type" value="Genomic_DNA"/>
</dbReference>
<sequence length="121" mass="13535">MSSNEYCTLNCPCSMQFGTPTDISKRSATSTSPWSRHLRRGTSKDYQNFILEGMLEVEHEERCKLCKNCHKAMEQCLDIGIVIYKIAQNLQQATNQLRSSEGLVDAAADLNVGESYVLGII</sequence>